<name>A0A0L0VH30_9BASI</name>
<dbReference type="EMBL" id="AJIL01000056">
    <property type="protein sequence ID" value="KNE98516.1"/>
    <property type="molecule type" value="Genomic_DNA"/>
</dbReference>
<comment type="caution">
    <text evidence="2">The sequence shown here is derived from an EMBL/GenBank/DDBJ whole genome shotgun (WGS) entry which is preliminary data.</text>
</comment>
<feature type="compositionally biased region" description="Basic and acidic residues" evidence="1">
    <location>
        <begin position="16"/>
        <end position="25"/>
    </location>
</feature>
<gene>
    <name evidence="2" type="ORF">PSTG_08256</name>
</gene>
<proteinExistence type="predicted"/>
<sequence length="112" mass="12399">MESELDNIGCIGVTNKEADPSSEEERKGYHLNVRYLSEEVLGYLSNVIRPKEKGKGYVAWRLLKSKFAGNTTHAKGVAFGNLNKLRFSDTSQLEHGFGVFITHNPAEASKAV</sequence>
<feature type="region of interest" description="Disordered" evidence="1">
    <location>
        <begin position="1"/>
        <end position="25"/>
    </location>
</feature>
<evidence type="ECO:0000256" key="1">
    <source>
        <dbReference type="SAM" id="MobiDB-lite"/>
    </source>
</evidence>
<evidence type="ECO:0000313" key="2">
    <source>
        <dbReference type="EMBL" id="KNE98516.1"/>
    </source>
</evidence>
<dbReference type="Proteomes" id="UP000054564">
    <property type="component" value="Unassembled WGS sequence"/>
</dbReference>
<dbReference type="AlphaFoldDB" id="A0A0L0VH30"/>
<protein>
    <submittedName>
        <fullName evidence="2">Uncharacterized protein</fullName>
    </submittedName>
</protein>
<evidence type="ECO:0000313" key="3">
    <source>
        <dbReference type="Proteomes" id="UP000054564"/>
    </source>
</evidence>
<reference evidence="3" key="1">
    <citation type="submission" date="2014-03" db="EMBL/GenBank/DDBJ databases">
        <title>The Genome Sequence of Puccinia striiformis f. sp. tritici PST-78.</title>
        <authorList>
            <consortium name="The Broad Institute Genome Sequencing Platform"/>
            <person name="Cuomo C."/>
            <person name="Hulbert S."/>
            <person name="Chen X."/>
            <person name="Walker B."/>
            <person name="Young S.K."/>
            <person name="Zeng Q."/>
            <person name="Gargeya S."/>
            <person name="Fitzgerald M."/>
            <person name="Haas B."/>
            <person name="Abouelleil A."/>
            <person name="Alvarado L."/>
            <person name="Arachchi H.M."/>
            <person name="Berlin A.M."/>
            <person name="Chapman S.B."/>
            <person name="Goldberg J."/>
            <person name="Griggs A."/>
            <person name="Gujja S."/>
            <person name="Hansen M."/>
            <person name="Howarth C."/>
            <person name="Imamovic A."/>
            <person name="Larimer J."/>
            <person name="McCowan C."/>
            <person name="Montmayeur A."/>
            <person name="Murphy C."/>
            <person name="Neiman D."/>
            <person name="Pearson M."/>
            <person name="Priest M."/>
            <person name="Roberts A."/>
            <person name="Saif S."/>
            <person name="Shea T."/>
            <person name="Sisk P."/>
            <person name="Sykes S."/>
            <person name="Wortman J."/>
            <person name="Nusbaum C."/>
            <person name="Birren B."/>
        </authorList>
    </citation>
    <scope>NUCLEOTIDE SEQUENCE [LARGE SCALE GENOMIC DNA]</scope>
    <source>
        <strain evidence="3">race PST-78</strain>
    </source>
</reference>
<keyword evidence="3" id="KW-1185">Reference proteome</keyword>
<accession>A0A0L0VH30</accession>
<organism evidence="2 3">
    <name type="scientific">Puccinia striiformis f. sp. tritici PST-78</name>
    <dbReference type="NCBI Taxonomy" id="1165861"/>
    <lineage>
        <taxon>Eukaryota</taxon>
        <taxon>Fungi</taxon>
        <taxon>Dikarya</taxon>
        <taxon>Basidiomycota</taxon>
        <taxon>Pucciniomycotina</taxon>
        <taxon>Pucciniomycetes</taxon>
        <taxon>Pucciniales</taxon>
        <taxon>Pucciniaceae</taxon>
        <taxon>Puccinia</taxon>
    </lineage>
</organism>